<gene>
    <name evidence="4" type="ORF">N658DRAFT_510235</name>
</gene>
<feature type="region of interest" description="Disordered" evidence="2">
    <location>
        <begin position="109"/>
        <end position="131"/>
    </location>
</feature>
<reference evidence="4" key="2">
    <citation type="submission" date="2023-05" db="EMBL/GenBank/DDBJ databases">
        <authorList>
            <consortium name="Lawrence Berkeley National Laboratory"/>
            <person name="Steindorff A."/>
            <person name="Hensen N."/>
            <person name="Bonometti L."/>
            <person name="Westerberg I."/>
            <person name="Brannstrom I.O."/>
            <person name="Guillou S."/>
            <person name="Cros-Aarteil S."/>
            <person name="Calhoun S."/>
            <person name="Haridas S."/>
            <person name="Kuo A."/>
            <person name="Mondo S."/>
            <person name="Pangilinan J."/>
            <person name="Riley R."/>
            <person name="Labutti K."/>
            <person name="Andreopoulos B."/>
            <person name="Lipzen A."/>
            <person name="Chen C."/>
            <person name="Yanf M."/>
            <person name="Daum C."/>
            <person name="Ng V."/>
            <person name="Clum A."/>
            <person name="Ohm R."/>
            <person name="Martin F."/>
            <person name="Silar P."/>
            <person name="Natvig D."/>
            <person name="Lalanne C."/>
            <person name="Gautier V."/>
            <person name="Ament-Velasquez S.L."/>
            <person name="Kruys A."/>
            <person name="Hutchinson M.I."/>
            <person name="Powell A.J."/>
            <person name="Barry K."/>
            <person name="Miller A.N."/>
            <person name="Grigoriev I.V."/>
            <person name="Debuchy R."/>
            <person name="Gladieux P."/>
            <person name="Thoren M.H."/>
            <person name="Johannesson H."/>
        </authorList>
    </citation>
    <scope>NUCLEOTIDE SEQUENCE</scope>
    <source>
        <strain evidence="4">CBS 757.83</strain>
    </source>
</reference>
<comment type="similarity">
    <text evidence="1">Belongs to the RdRP family.</text>
</comment>
<evidence type="ECO:0000313" key="5">
    <source>
        <dbReference type="Proteomes" id="UP001305647"/>
    </source>
</evidence>
<comment type="caution">
    <text evidence="4">The sequence shown here is derived from an EMBL/GenBank/DDBJ whole genome shotgun (WGS) entry which is preliminary data.</text>
</comment>
<comment type="catalytic activity">
    <reaction evidence="1">
        <text>RNA(n) + a ribonucleoside 5'-triphosphate = RNA(n+1) + diphosphate</text>
        <dbReference type="Rhea" id="RHEA:21248"/>
        <dbReference type="Rhea" id="RHEA-COMP:14527"/>
        <dbReference type="Rhea" id="RHEA-COMP:17342"/>
        <dbReference type="ChEBI" id="CHEBI:33019"/>
        <dbReference type="ChEBI" id="CHEBI:61557"/>
        <dbReference type="ChEBI" id="CHEBI:140395"/>
        <dbReference type="EC" id="2.7.7.48"/>
    </reaction>
</comment>
<dbReference type="InterPro" id="IPR007855">
    <property type="entry name" value="RDRP"/>
</dbReference>
<accession>A0AAN6PVX2</accession>
<dbReference type="GO" id="GO:0031380">
    <property type="term" value="C:nuclear RNA-directed RNA polymerase complex"/>
    <property type="evidence" value="ECO:0007669"/>
    <property type="project" value="TreeGrafter"/>
</dbReference>
<dbReference type="GO" id="GO:0030422">
    <property type="term" value="P:siRNA processing"/>
    <property type="evidence" value="ECO:0007669"/>
    <property type="project" value="TreeGrafter"/>
</dbReference>
<dbReference type="PANTHER" id="PTHR23079:SF14">
    <property type="entry name" value="RNA-DEPENDENT RNA POLYMERASE"/>
    <property type="match status" value="1"/>
</dbReference>
<keyword evidence="1" id="KW-0694">RNA-binding</keyword>
<feature type="region of interest" description="Disordered" evidence="2">
    <location>
        <begin position="1364"/>
        <end position="1386"/>
    </location>
</feature>
<dbReference type="GO" id="GO:0003968">
    <property type="term" value="F:RNA-directed RNA polymerase activity"/>
    <property type="evidence" value="ECO:0007669"/>
    <property type="project" value="UniProtKB-KW"/>
</dbReference>
<keyword evidence="1" id="KW-0696">RNA-directed RNA polymerase</keyword>
<dbReference type="GO" id="GO:0003723">
    <property type="term" value="F:RNA binding"/>
    <property type="evidence" value="ECO:0007669"/>
    <property type="project" value="UniProtKB-KW"/>
</dbReference>
<evidence type="ECO:0000313" key="4">
    <source>
        <dbReference type="EMBL" id="KAK4097624.1"/>
    </source>
</evidence>
<dbReference type="EC" id="2.7.7.48" evidence="1"/>
<keyword evidence="1" id="KW-0808">Transferase</keyword>
<evidence type="ECO:0000256" key="1">
    <source>
        <dbReference type="RuleBase" id="RU363098"/>
    </source>
</evidence>
<reference evidence="4" key="1">
    <citation type="journal article" date="2023" name="Mol. Phylogenet. Evol.">
        <title>Genome-scale phylogeny and comparative genomics of the fungal order Sordariales.</title>
        <authorList>
            <person name="Hensen N."/>
            <person name="Bonometti L."/>
            <person name="Westerberg I."/>
            <person name="Brannstrom I.O."/>
            <person name="Guillou S."/>
            <person name="Cros-Aarteil S."/>
            <person name="Calhoun S."/>
            <person name="Haridas S."/>
            <person name="Kuo A."/>
            <person name="Mondo S."/>
            <person name="Pangilinan J."/>
            <person name="Riley R."/>
            <person name="LaButti K."/>
            <person name="Andreopoulos B."/>
            <person name="Lipzen A."/>
            <person name="Chen C."/>
            <person name="Yan M."/>
            <person name="Daum C."/>
            <person name="Ng V."/>
            <person name="Clum A."/>
            <person name="Steindorff A."/>
            <person name="Ohm R.A."/>
            <person name="Martin F."/>
            <person name="Silar P."/>
            <person name="Natvig D.O."/>
            <person name="Lalanne C."/>
            <person name="Gautier V."/>
            <person name="Ament-Velasquez S.L."/>
            <person name="Kruys A."/>
            <person name="Hutchinson M.I."/>
            <person name="Powell A.J."/>
            <person name="Barry K."/>
            <person name="Miller A.N."/>
            <person name="Grigoriev I.V."/>
            <person name="Debuchy R."/>
            <person name="Gladieux P."/>
            <person name="Hiltunen Thoren M."/>
            <person name="Johannesson H."/>
        </authorList>
    </citation>
    <scope>NUCLEOTIDE SEQUENCE</scope>
    <source>
        <strain evidence="4">CBS 757.83</strain>
    </source>
</reference>
<dbReference type="Gene3D" id="1.10.8.790">
    <property type="entry name" value="RNA-dependent RNA polymerase, slab domain, helical subdomain-like"/>
    <property type="match status" value="1"/>
</dbReference>
<evidence type="ECO:0000256" key="2">
    <source>
        <dbReference type="SAM" id="MobiDB-lite"/>
    </source>
</evidence>
<dbReference type="PANTHER" id="PTHR23079">
    <property type="entry name" value="RNA-DEPENDENT RNA POLYMERASE"/>
    <property type="match status" value="1"/>
</dbReference>
<feature type="compositionally biased region" description="Basic and acidic residues" evidence="2">
    <location>
        <begin position="240"/>
        <end position="259"/>
    </location>
</feature>
<dbReference type="Proteomes" id="UP001305647">
    <property type="component" value="Unassembled WGS sequence"/>
</dbReference>
<keyword evidence="5" id="KW-1185">Reference proteome</keyword>
<organism evidence="4 5">
    <name type="scientific">Parathielavia hyrcaniae</name>
    <dbReference type="NCBI Taxonomy" id="113614"/>
    <lineage>
        <taxon>Eukaryota</taxon>
        <taxon>Fungi</taxon>
        <taxon>Dikarya</taxon>
        <taxon>Ascomycota</taxon>
        <taxon>Pezizomycotina</taxon>
        <taxon>Sordariomycetes</taxon>
        <taxon>Sordariomycetidae</taxon>
        <taxon>Sordariales</taxon>
        <taxon>Chaetomiaceae</taxon>
        <taxon>Parathielavia</taxon>
    </lineage>
</organism>
<dbReference type="Pfam" id="PF05183">
    <property type="entry name" value="RdRP"/>
    <property type="match status" value="1"/>
</dbReference>
<feature type="region of interest" description="Disordered" evidence="2">
    <location>
        <begin position="152"/>
        <end position="350"/>
    </location>
</feature>
<proteinExistence type="inferred from homology"/>
<dbReference type="InterPro" id="IPR057596">
    <property type="entry name" value="RDRP_core"/>
</dbReference>
<feature type="region of interest" description="Disordered" evidence="2">
    <location>
        <begin position="1"/>
        <end position="23"/>
    </location>
</feature>
<feature type="compositionally biased region" description="Low complexity" evidence="2">
    <location>
        <begin position="260"/>
        <end position="288"/>
    </location>
</feature>
<name>A0AAN6PVX2_9PEZI</name>
<protein>
    <recommendedName>
        <fullName evidence="1">RNA-dependent RNA polymerase</fullName>
        <ecNumber evidence="1">2.7.7.48</ecNumber>
    </recommendedName>
</protein>
<sequence>MNSTSGTRPGAIPGALPVTPSNKRSLAQNAVEKVIRSLNSDYGLGVAIPDPTLSPYKRKLLSADNDQFARCDKICSGIQFLFYQRGEALEQALESFDQEAKAASLRWVPKPRADPATPPSVSAPPKAQTPAQRLNLQSVLISVLDSAKAQKKPPLLLPTPSGRFNNVGPAHFPTLSDESDAGSFKSVPESPASIGSKRSFDRDDDHCGKRPKGVSPCPSPTPSAFTDALDKVPARRRLGHPPEDWSPERRRPDDQRRNSSDTSASSRVSSFFSRGEQQQSTQQSTQTTPDGDPQEAKSSPNFATPPRPSSHQFKVANRTSSAVNRPPPSLEAPVARASHQPPPQSSGLFSSVGFLDMTPLVLDDTTIRDRRAGLDSEPTNRGRGPLESRLRNIWPKFPRWLHAAPLAVAWEITRIGLHCKVDLDNDGLKYNPKWATSDMFAIWRDLSQLDVFRGKSFPERPSAEAFSVALSSWGGRGNIVVMSAALEFNPAKTGPLFLLDMKPLRFDEGCRLTRRFGPDRLLEMLIPSPSAMNAPAHLQAAMKDGGAEQVTQWLTNNQHCLVGRRWQAFYSKDAGYRKPAKDFRLGPEAKATFKERVHFFAEDGLNFRPVDIRSRLGIPHDTVQRRTRLPVSLMLDWLLELERNEDQPHLKLFSRIQLGLSKTFPALTFEPDQIRDHAEDLLSPIGKVMNDGIARMSRSVARKIRDALGLGDIPSAIQGRMGSAKGMWLMDVADTGDTDWIETYPSQRKWKCNYADRYHRTLEVRSVASELKPAGLNLQFLPVLEDRARDKRQMRLAIGNRLTNDLEKQFQNQKTALQRPLQFRQWVNENSNNRSERVRHGQVPFLGGLPESKSEILSFLLNSGFDPKAQKYLQDLAWELQKQKCDILRTKLNIRVGRSAYIYMVVDFWGVLEENEVHVGFSSKFRDEGDDISYTLLADCDVLVARSPAHFVSDIQKVRAVFKPELHALKDVIVFPAKGNIPLADKLSGGDYDGDMAWVCWDPDIVDNFVNADVPEEPDLSAYLGKDKTTFKELVRQTGLPGATARYEAVYEMINKSFQFAMQPNYLGICTNYKEKACYHSNSVSDGAAVLLSTLLGKLVDQSKQGIIFDNDSWSRLRRDLFSGRMSFDDPEYKGDVWAGASEPRHVIDYLKFSIAKPAIDRELASFHKAMAAEKRSTAEGSENAAQFWDRDLVAYYEDFNAIAEKSASSKRFLESLRNAIGAVRLEWSRAMQSREGGAYPDKVRQIYEKWLAIDAHSVSRAGSNKLESRMLALLEPPALAQRGAGATTYFAMLKASLAFKLYHHTGPKFVWQMAGYQLAFIKAQVSSGVGGMPLLLVPLMYAGLGPDGRFVKQFVARLEGDGSEYPDLEAAEDGDDEAERGDDVD</sequence>
<feature type="compositionally biased region" description="Polar residues" evidence="2">
    <location>
        <begin position="309"/>
        <end position="323"/>
    </location>
</feature>
<feature type="compositionally biased region" description="Basic and acidic residues" evidence="2">
    <location>
        <begin position="198"/>
        <end position="208"/>
    </location>
</feature>
<evidence type="ECO:0000259" key="3">
    <source>
        <dbReference type="Pfam" id="PF05183"/>
    </source>
</evidence>
<keyword evidence="1" id="KW-0548">Nucleotidyltransferase</keyword>
<dbReference type="EMBL" id="MU863671">
    <property type="protein sequence ID" value="KAK4097624.1"/>
    <property type="molecule type" value="Genomic_DNA"/>
</dbReference>
<feature type="domain" description="RDRP core" evidence="3">
    <location>
        <begin position="501"/>
        <end position="1155"/>
    </location>
</feature>